<name>A8QVT2_9SPIR</name>
<evidence type="ECO:0000313" key="4">
    <source>
        <dbReference type="Proteomes" id="UP001321460"/>
    </source>
</evidence>
<keyword evidence="1" id="KW-0732">Signal</keyword>
<evidence type="ECO:0000313" key="3">
    <source>
        <dbReference type="EMBL" id="WKC72305.1"/>
    </source>
</evidence>
<reference evidence="3 4" key="2">
    <citation type="submission" date="2022-05" db="EMBL/GenBank/DDBJ databases">
        <title>Treponema leporis L2 test.</title>
        <authorList>
            <person name="Cejkova D."/>
        </authorList>
    </citation>
    <scope>NUCLEOTIDE SEQUENCE [LARGE SCALE GENOMIC DNA]</scope>
    <source>
        <strain evidence="3 4">L2</strain>
    </source>
</reference>
<dbReference type="RefSeq" id="WP_013945086.1">
    <property type="nucleotide sequence ID" value="NZ_CP097901.1"/>
</dbReference>
<gene>
    <name evidence="2" type="primary">tpp17</name>
    <name evidence="3" type="synonym">nlpE</name>
    <name evidence="3" type="ORF">TPLL2_0435</name>
</gene>
<dbReference type="EMBL" id="CP097901">
    <property type="protein sequence ID" value="WKC72305.1"/>
    <property type="molecule type" value="Genomic_DNA"/>
</dbReference>
<protein>
    <submittedName>
        <fullName evidence="3">Copper resistance lipoprotein NlpE</fullName>
    </submittedName>
    <submittedName>
        <fullName evidence="2">Tpp17</fullName>
    </submittedName>
</protein>
<dbReference type="Gene3D" id="2.40.128.640">
    <property type="match status" value="1"/>
</dbReference>
<accession>A8QVT2</accession>
<feature type="signal peptide" evidence="1">
    <location>
        <begin position="1"/>
        <end position="22"/>
    </location>
</feature>
<dbReference type="AlphaFoldDB" id="A8QVT2"/>
<proteinExistence type="predicted"/>
<feature type="chain" id="PRO_5002725503" evidence="1">
    <location>
        <begin position="23"/>
        <end position="156"/>
    </location>
</feature>
<dbReference type="EMBL" id="EF137736">
    <property type="protein sequence ID" value="ABO37056.1"/>
    <property type="molecule type" value="Genomic_DNA"/>
</dbReference>
<reference evidence="2" key="1">
    <citation type="journal article" date="2007" name="Infect. Immun.">
        <title>Genome differences between Treponema pallidum subsp. pallidum strain Nichols and T. paraluiscuniculi strain Cuniculi A.</title>
        <authorList>
            <person name="Strouhal M."/>
            <person name="Smajs D."/>
            <person name="Matejkova P."/>
            <person name="Sodergren E."/>
            <person name="Amin A.G."/>
            <person name="Howell J.K."/>
            <person name="Norris S.J."/>
            <person name="Weinstock G.M."/>
        </authorList>
    </citation>
    <scope>NUCLEOTIDE SEQUENCE</scope>
    <source>
        <strain evidence="2">Cuniculi A</strain>
    </source>
</reference>
<evidence type="ECO:0000256" key="1">
    <source>
        <dbReference type="SAM" id="SignalP"/>
    </source>
</evidence>
<dbReference type="Pfam" id="PF04170">
    <property type="entry name" value="NlpE"/>
    <property type="match status" value="1"/>
</dbReference>
<dbReference type="Proteomes" id="UP001321460">
    <property type="component" value="Chromosome"/>
</dbReference>
<keyword evidence="3" id="KW-0449">Lipoprotein</keyword>
<dbReference type="SMR" id="A8QVT2"/>
<keyword evidence="4" id="KW-1185">Reference proteome</keyword>
<dbReference type="InterPro" id="IPR007298">
    <property type="entry name" value="Cu-R_lipoprotein_NlpE"/>
</dbReference>
<organism evidence="2">
    <name type="scientific">Treponema paraluiscuniculi</name>
    <dbReference type="NCBI Taxonomy" id="53435"/>
    <lineage>
        <taxon>Bacteria</taxon>
        <taxon>Pseudomonadati</taxon>
        <taxon>Spirochaetota</taxon>
        <taxon>Spirochaetia</taxon>
        <taxon>Spirochaetales</taxon>
        <taxon>Treponemataceae</taxon>
        <taxon>Treponema</taxon>
    </lineage>
</organism>
<sequence>MKGSVRALCAFLGVGALGSALCVSCTTVCPHAGKAKAEKVECALKGGIFRGTLPAADCPGIDTTVTFNADGTAQKVELALEKKSAPSPLTYRGTWMVREDGIVELSLVSSEQSKAPHEKELYELIDGNSVRYMGAPGAGKPSKEMAPFYVLKKTKK</sequence>
<evidence type="ECO:0000313" key="2">
    <source>
        <dbReference type="EMBL" id="ABO37056.1"/>
    </source>
</evidence>